<dbReference type="GO" id="GO:0005524">
    <property type="term" value="F:ATP binding"/>
    <property type="evidence" value="ECO:0007669"/>
    <property type="project" value="UniProtKB-UniRule"/>
</dbReference>
<dbReference type="Pfam" id="PF00795">
    <property type="entry name" value="CN_hydrolase"/>
    <property type="match status" value="1"/>
</dbReference>
<dbReference type="AlphaFoldDB" id="A0AAX3LQ00"/>
<dbReference type="EC" id="6.3.5.1" evidence="1"/>
<evidence type="ECO:0000313" key="4">
    <source>
        <dbReference type="EMBL" id="WCE70731.1"/>
    </source>
</evidence>
<dbReference type="EMBL" id="CP116423">
    <property type="protein sequence ID" value="WCE70731.1"/>
    <property type="molecule type" value="Genomic_DNA"/>
</dbReference>
<comment type="similarity">
    <text evidence="1">In the C-terminal section; belongs to the NAD synthetase family.</text>
</comment>
<dbReference type="InterPro" id="IPR014445">
    <property type="entry name" value="Gln-dep_NAD_synthase"/>
</dbReference>
<dbReference type="CDD" id="cd07570">
    <property type="entry name" value="GAT_Gln-NAD-synth"/>
    <property type="match status" value="1"/>
</dbReference>
<comment type="pathway">
    <text evidence="1">Cofactor biosynthesis; NAD(+) biosynthesis; NAD(+) from deamido-NAD(+) (L-Gln route): step 1/1.</text>
</comment>
<feature type="region of interest" description="Disordered" evidence="2">
    <location>
        <begin position="451"/>
        <end position="476"/>
    </location>
</feature>
<dbReference type="PROSITE" id="PS50263">
    <property type="entry name" value="CN_HYDROLASE"/>
    <property type="match status" value="1"/>
</dbReference>
<organism evidence="4 5">
    <name type="scientific">Sulfitobacter faviae</name>
    <dbReference type="NCBI Taxonomy" id="1775881"/>
    <lineage>
        <taxon>Bacteria</taxon>
        <taxon>Pseudomonadati</taxon>
        <taxon>Pseudomonadota</taxon>
        <taxon>Alphaproteobacteria</taxon>
        <taxon>Rhodobacterales</taxon>
        <taxon>Roseobacteraceae</taxon>
        <taxon>Sulfitobacter</taxon>
    </lineage>
</organism>
<dbReference type="SUPFAM" id="SSF56317">
    <property type="entry name" value="Carbon-nitrogen hydrolase"/>
    <property type="match status" value="1"/>
</dbReference>
<proteinExistence type="inferred from homology"/>
<evidence type="ECO:0000313" key="5">
    <source>
        <dbReference type="Proteomes" id="UP001210770"/>
    </source>
</evidence>
<evidence type="ECO:0000256" key="1">
    <source>
        <dbReference type="PIRNR" id="PIRNR006630"/>
    </source>
</evidence>
<accession>A0AAX3LQ00</accession>
<protein>
    <recommendedName>
        <fullName evidence="1">Glutamine-dependent NAD(+) synthetase</fullName>
        <ecNumber evidence="1">6.3.5.1</ecNumber>
    </recommendedName>
    <alternativeName>
        <fullName evidence="1">NAD(+) synthase [glutamine-hydrolyzing]</fullName>
    </alternativeName>
</protein>
<sequence length="476" mass="50037">MPDRFRLTLGQLNPTAGDLPGNAALARDAWQAGRDAGAQMVALPELFLTGHDAQGLSQNPSSQREVVAQLEALAADCADGPALALGAPWGEGGKLHNAYLILQNGKIAQRVLQHAPAARALFDPAPISGPYVVEGLRIGSPIGADGWEGDVAETQAETGAELLLIPHATPHLRGAMERRLNHMVARVIETELPVIHLNMTGGEGETVFDGATFALNPGGKLALQMPAFDTAFAHVDLERGPEGWRIVESALAPQPEALERDYRALVVGLRDYAAKTRASKVLIEQAEGNDTALAAAIARDALGAENVRQIDVPLSDNLHAALRDELAALGAEVSADTLTPPLRGLMLRALADDAGEMLLTAQNKSAAAMGTVALPGEFNAVKDLYQTEVRALCDWRSKTARAWMQGPAPSPASDTEEARAEDAILRILLENGGNADDCVAAGHAPQSAQRIAGRMAAAKARKGPTVPGPRLKAETA</sequence>
<name>A0AAX3LQ00_9RHOB</name>
<evidence type="ECO:0000256" key="2">
    <source>
        <dbReference type="SAM" id="MobiDB-lite"/>
    </source>
</evidence>
<comment type="catalytic activity">
    <reaction evidence="1">
        <text>deamido-NAD(+) + L-glutamine + ATP + H2O = L-glutamate + AMP + diphosphate + NAD(+) + H(+)</text>
        <dbReference type="Rhea" id="RHEA:24384"/>
        <dbReference type="ChEBI" id="CHEBI:15377"/>
        <dbReference type="ChEBI" id="CHEBI:15378"/>
        <dbReference type="ChEBI" id="CHEBI:29985"/>
        <dbReference type="ChEBI" id="CHEBI:30616"/>
        <dbReference type="ChEBI" id="CHEBI:33019"/>
        <dbReference type="ChEBI" id="CHEBI:57540"/>
        <dbReference type="ChEBI" id="CHEBI:58359"/>
        <dbReference type="ChEBI" id="CHEBI:58437"/>
        <dbReference type="ChEBI" id="CHEBI:456215"/>
        <dbReference type="EC" id="6.3.5.1"/>
    </reaction>
</comment>
<keyword evidence="1" id="KW-0520">NAD</keyword>
<dbReference type="GO" id="GO:0003952">
    <property type="term" value="F:NAD+ synthase (glutamine-hydrolyzing) activity"/>
    <property type="evidence" value="ECO:0007669"/>
    <property type="project" value="UniProtKB-UniRule"/>
</dbReference>
<reference evidence="4" key="1">
    <citation type="submission" date="2023-01" db="EMBL/GenBank/DDBJ databases">
        <title>Comparative genomic analysis of cold water coral derived Sulfitobacter faviae: insights into their metabolism and habitat adaptation.</title>
        <authorList>
            <person name="Guo Y."/>
            <person name="Lin S."/>
            <person name="Huang Z."/>
            <person name="Tang K."/>
            <person name="Wang X."/>
        </authorList>
    </citation>
    <scope>NUCLEOTIDE SEQUENCE</scope>
    <source>
        <strain evidence="4">SCSIO W_1865</strain>
    </source>
</reference>
<dbReference type="InterPro" id="IPR014729">
    <property type="entry name" value="Rossmann-like_a/b/a_fold"/>
</dbReference>
<evidence type="ECO:0000259" key="3">
    <source>
        <dbReference type="PROSITE" id="PS50263"/>
    </source>
</evidence>
<keyword evidence="1 4" id="KW-0436">Ligase</keyword>
<keyword evidence="1" id="KW-0547">Nucleotide-binding</keyword>
<gene>
    <name evidence="4" type="ORF">PL336_02505</name>
</gene>
<dbReference type="Proteomes" id="UP001210770">
    <property type="component" value="Chromosome"/>
</dbReference>
<dbReference type="SUPFAM" id="SSF52402">
    <property type="entry name" value="Adenine nucleotide alpha hydrolases-like"/>
    <property type="match status" value="1"/>
</dbReference>
<dbReference type="RefSeq" id="WP_271688957.1">
    <property type="nucleotide sequence ID" value="NZ_CP116423.1"/>
</dbReference>
<keyword evidence="1" id="KW-0067">ATP-binding</keyword>
<feature type="domain" description="CN hydrolase" evidence="3">
    <location>
        <begin position="5"/>
        <end position="239"/>
    </location>
</feature>
<dbReference type="InterPro" id="IPR036526">
    <property type="entry name" value="C-N_Hydrolase_sf"/>
</dbReference>
<dbReference type="Gene3D" id="3.40.50.620">
    <property type="entry name" value="HUPs"/>
    <property type="match status" value="2"/>
</dbReference>
<dbReference type="InterPro" id="IPR003010">
    <property type="entry name" value="C-N_Hydrolase"/>
</dbReference>
<dbReference type="Gene3D" id="3.60.110.10">
    <property type="entry name" value="Carbon-nitrogen hydrolase"/>
    <property type="match status" value="1"/>
</dbReference>
<dbReference type="PIRSF" id="PIRSF006630">
    <property type="entry name" value="NADS_GAT"/>
    <property type="match status" value="1"/>
</dbReference>
<dbReference type="GO" id="GO:0009435">
    <property type="term" value="P:NAD+ biosynthetic process"/>
    <property type="evidence" value="ECO:0007669"/>
    <property type="project" value="UniProtKB-UniRule"/>
</dbReference>